<dbReference type="EMBL" id="PQVH01000008">
    <property type="protein sequence ID" value="TFW71785.1"/>
    <property type="molecule type" value="Genomic_DNA"/>
</dbReference>
<dbReference type="GO" id="GO:0008967">
    <property type="term" value="F:phosphoglycolate phosphatase activity"/>
    <property type="evidence" value="ECO:0007669"/>
    <property type="project" value="UniProtKB-EC"/>
</dbReference>
<dbReference type="GO" id="GO:0046872">
    <property type="term" value="F:metal ion binding"/>
    <property type="evidence" value="ECO:0007669"/>
    <property type="project" value="UniProtKB-KW"/>
</dbReference>
<dbReference type="Pfam" id="PF13419">
    <property type="entry name" value="HAD_2"/>
    <property type="match status" value="1"/>
</dbReference>
<comment type="function">
    <text evidence="8">Specifically catalyzes the dephosphorylation of 2-phosphoglycolate. Is involved in the dissimilation of the intracellular 2-phosphoglycolate formed during the DNA repair of 3'-phosphoglycolate ends, a major class of DNA lesions induced by oxidative stress.</text>
</comment>
<comment type="pathway">
    <text evidence="2">Organic acid metabolism; glycolate biosynthesis; glycolate from 2-phosphoglycolate: step 1/1.</text>
</comment>
<dbReference type="GO" id="GO:0006281">
    <property type="term" value="P:DNA repair"/>
    <property type="evidence" value="ECO:0007669"/>
    <property type="project" value="TreeGrafter"/>
</dbReference>
<dbReference type="PANTHER" id="PTHR43434:SF23">
    <property type="entry name" value="PHOSPHOGLYCOLATE PHOSPHATASE"/>
    <property type="match status" value="1"/>
</dbReference>
<dbReference type="NCBIfam" id="TIGR01509">
    <property type="entry name" value="HAD-SF-IA-v3"/>
    <property type="match status" value="1"/>
</dbReference>
<evidence type="ECO:0000256" key="5">
    <source>
        <dbReference type="ARBA" id="ARBA00022801"/>
    </source>
</evidence>
<dbReference type="Gene3D" id="1.10.150.240">
    <property type="entry name" value="Putative phosphatase, domain 2"/>
    <property type="match status" value="1"/>
</dbReference>
<dbReference type="SUPFAM" id="SSF56784">
    <property type="entry name" value="HAD-like"/>
    <property type="match status" value="1"/>
</dbReference>
<keyword evidence="10" id="KW-1185">Reference proteome</keyword>
<dbReference type="PANTHER" id="PTHR43434">
    <property type="entry name" value="PHOSPHOGLYCOLATE PHOSPHATASE"/>
    <property type="match status" value="1"/>
</dbReference>
<sequence>MMLFDLDGTLVDTAHDLGYALNLQRVRHGLAELPLEVIRPYASHGSKGLLAIGFNLSDADDAFADMRDEYLAIYDQVLTRKPVLFDGISELLVTLEANNIPWGVVTNKPRRFTQPLMQSIGLLARAACVVSGDDAARPKPYPDTLLMACKQAGVSPQQCWYVGDAERDIQAGKAAGMQTVVALYGYLSETDQPEAWGADQTIQAPLDLLAFVNLKLSATC</sequence>
<evidence type="ECO:0000313" key="10">
    <source>
        <dbReference type="Proteomes" id="UP000297706"/>
    </source>
</evidence>
<dbReference type="AlphaFoldDB" id="A0A4Y9VRY0"/>
<evidence type="ECO:0000256" key="3">
    <source>
        <dbReference type="ARBA" id="ARBA00013078"/>
    </source>
</evidence>
<evidence type="ECO:0000256" key="7">
    <source>
        <dbReference type="ARBA" id="ARBA00023277"/>
    </source>
</evidence>
<organism evidence="9 10">
    <name type="scientific">Methylotenera oryzisoli</name>
    <dbReference type="NCBI Taxonomy" id="2080758"/>
    <lineage>
        <taxon>Bacteria</taxon>
        <taxon>Pseudomonadati</taxon>
        <taxon>Pseudomonadota</taxon>
        <taxon>Betaproteobacteria</taxon>
        <taxon>Nitrosomonadales</taxon>
        <taxon>Methylophilaceae</taxon>
        <taxon>Methylotenera</taxon>
    </lineage>
</organism>
<keyword evidence="5" id="KW-0378">Hydrolase</keyword>
<dbReference type="SFLD" id="SFLDS00003">
    <property type="entry name" value="Haloacid_Dehalogenase"/>
    <property type="match status" value="1"/>
</dbReference>
<dbReference type="InterPro" id="IPR023198">
    <property type="entry name" value="PGP-like_dom2"/>
</dbReference>
<evidence type="ECO:0000313" key="9">
    <source>
        <dbReference type="EMBL" id="TFW71785.1"/>
    </source>
</evidence>
<keyword evidence="6" id="KW-0460">Magnesium</keyword>
<dbReference type="SFLD" id="SFLDG01135">
    <property type="entry name" value="C1.5.6:_HAD__Beta-PGM__Phospha"/>
    <property type="match status" value="1"/>
</dbReference>
<comment type="catalytic activity">
    <reaction evidence="1">
        <text>2-phosphoglycolate + H2O = glycolate + phosphate</text>
        <dbReference type="Rhea" id="RHEA:14369"/>
        <dbReference type="ChEBI" id="CHEBI:15377"/>
        <dbReference type="ChEBI" id="CHEBI:29805"/>
        <dbReference type="ChEBI" id="CHEBI:43474"/>
        <dbReference type="ChEBI" id="CHEBI:58033"/>
        <dbReference type="EC" id="3.1.3.18"/>
    </reaction>
</comment>
<accession>A0A4Y9VRY0</accession>
<comment type="caution">
    <text evidence="9">The sequence shown here is derived from an EMBL/GenBank/DDBJ whole genome shotgun (WGS) entry which is preliminary data.</text>
</comment>
<dbReference type="SFLD" id="SFLDG01129">
    <property type="entry name" value="C1.5:_HAD__Beta-PGM__Phosphata"/>
    <property type="match status" value="1"/>
</dbReference>
<dbReference type="NCBIfam" id="TIGR01549">
    <property type="entry name" value="HAD-SF-IA-v1"/>
    <property type="match status" value="1"/>
</dbReference>
<name>A0A4Y9VRY0_9PROT</name>
<protein>
    <recommendedName>
        <fullName evidence="3">phosphoglycolate phosphatase</fullName>
        <ecNumber evidence="3">3.1.3.18</ecNumber>
    </recommendedName>
</protein>
<dbReference type="InterPro" id="IPR036412">
    <property type="entry name" value="HAD-like_sf"/>
</dbReference>
<dbReference type="InterPro" id="IPR023214">
    <property type="entry name" value="HAD_sf"/>
</dbReference>
<dbReference type="InterPro" id="IPR041492">
    <property type="entry name" value="HAD_2"/>
</dbReference>
<dbReference type="Gene3D" id="3.40.50.1000">
    <property type="entry name" value="HAD superfamily/HAD-like"/>
    <property type="match status" value="1"/>
</dbReference>
<keyword evidence="7" id="KW-0119">Carbohydrate metabolism</keyword>
<evidence type="ECO:0000256" key="1">
    <source>
        <dbReference type="ARBA" id="ARBA00000830"/>
    </source>
</evidence>
<evidence type="ECO:0000256" key="4">
    <source>
        <dbReference type="ARBA" id="ARBA00022723"/>
    </source>
</evidence>
<evidence type="ECO:0000256" key="2">
    <source>
        <dbReference type="ARBA" id="ARBA00004818"/>
    </source>
</evidence>
<proteinExistence type="predicted"/>
<dbReference type="RefSeq" id="WP_135277475.1">
    <property type="nucleotide sequence ID" value="NZ_PQVH01000008.1"/>
</dbReference>
<gene>
    <name evidence="9" type="ORF">C3Y98_06790</name>
</gene>
<dbReference type="EC" id="3.1.3.18" evidence="3"/>
<dbReference type="Proteomes" id="UP000297706">
    <property type="component" value="Unassembled WGS sequence"/>
</dbReference>
<dbReference type="InterPro" id="IPR006439">
    <property type="entry name" value="HAD-SF_hydro_IA"/>
</dbReference>
<evidence type="ECO:0000256" key="6">
    <source>
        <dbReference type="ARBA" id="ARBA00022842"/>
    </source>
</evidence>
<dbReference type="InterPro" id="IPR050155">
    <property type="entry name" value="HAD-like_hydrolase_sf"/>
</dbReference>
<dbReference type="OrthoDB" id="9776368at2"/>
<dbReference type="GO" id="GO:0005829">
    <property type="term" value="C:cytosol"/>
    <property type="evidence" value="ECO:0007669"/>
    <property type="project" value="TreeGrafter"/>
</dbReference>
<evidence type="ECO:0000256" key="8">
    <source>
        <dbReference type="ARBA" id="ARBA00059247"/>
    </source>
</evidence>
<keyword evidence="4" id="KW-0479">Metal-binding</keyword>
<reference evidence="9 10" key="1">
    <citation type="submission" date="2018-02" db="EMBL/GenBank/DDBJ databases">
        <title>A novel lanthanide dependent methylotroph, Methylotenera sp. La3113.</title>
        <authorList>
            <person name="Lv H."/>
            <person name="Tani A."/>
        </authorList>
    </citation>
    <scope>NUCLEOTIDE SEQUENCE [LARGE SCALE GENOMIC DNA]</scope>
    <source>
        <strain evidence="9 10">La3113</strain>
    </source>
</reference>
<dbReference type="FunFam" id="3.40.50.1000:FF:000022">
    <property type="entry name" value="Phosphoglycolate phosphatase"/>
    <property type="match status" value="1"/>
</dbReference>